<dbReference type="RefSeq" id="WP_213173738.1">
    <property type="nucleotide sequence ID" value="NZ_JAGQFT020000007.1"/>
</dbReference>
<feature type="transmembrane region" description="Helical" evidence="7">
    <location>
        <begin position="356"/>
        <end position="374"/>
    </location>
</feature>
<dbReference type="GO" id="GO:0004674">
    <property type="term" value="F:protein serine/threonine kinase activity"/>
    <property type="evidence" value="ECO:0007669"/>
    <property type="project" value="UniProtKB-KW"/>
</dbReference>
<keyword evidence="3 9" id="KW-0418">Kinase</keyword>
<feature type="domain" description="Protein kinase" evidence="8">
    <location>
        <begin position="80"/>
        <end position="423"/>
    </location>
</feature>
<dbReference type="PANTHER" id="PTHR43289">
    <property type="entry name" value="MITOGEN-ACTIVATED PROTEIN KINASE KINASE KINASE 20-RELATED"/>
    <property type="match status" value="1"/>
</dbReference>
<dbReference type="PROSITE" id="PS50011">
    <property type="entry name" value="PROTEIN_KINASE_DOM"/>
    <property type="match status" value="1"/>
</dbReference>
<dbReference type="PROSITE" id="PS50005">
    <property type="entry name" value="TPR"/>
    <property type="match status" value="1"/>
</dbReference>
<dbReference type="SUPFAM" id="SSF48452">
    <property type="entry name" value="TPR-like"/>
    <property type="match status" value="3"/>
</dbReference>
<evidence type="ECO:0000256" key="6">
    <source>
        <dbReference type="PROSITE-ProRule" id="PRU10141"/>
    </source>
</evidence>
<keyword evidence="7" id="KW-0472">Membrane</keyword>
<sequence length="914" mass="98509">MSAAAPNTVRDLFEALCDLPPSAWRARLAELDADPQVAARVLELLEAQTVSLQRAVAPLGELMASLPETELAVGDRLGVWRLVERLGAGGMGTVFVAERDDRLYRHRVAIKLLRGIASPGASERLAGERQILADLQHPNIARLYDGGTTPAGQPYLVMEYIAGRTLDAWRGQAARPLDACVDMMLRICRAVQAAHQRLVVHCDLKPSNILVREDGEPVLLDFGIARMQDDASGAGGYGTPGYASPEQRAGHRPQAASDVYSLGVILVELLAGRRAHPDGNAVPAPSALAEDGRLKRRLRGDLDAICARACRPEAEDRYPSVEAFAADLERHRRHLPVRARPATPGYRMRRSLRRRWRGAAAAAVFVALVGTFVWRLDAERARAEAEARVAQEVSDFLVAAFEAADPRGRGAAGAERIEARDVLDQASIRIGRELVSDPLLRARLLDTLAEAYNNLGETERANGLFREAAEVARDGSREARLIAAEALSHQAVMLANAGHGADAVAAAEHADRLRGDRDPALHAESLNTLGLAYQSSGDLDAAQAALESALALRREVIGPRGLETSATLHNLGQLASRRGRLAEAEALYREALAIKRAAAGTLSYEYANGLRGLGVTLARQGRYAEAGDILRECLTITERVHGADSSRAADLHGELASVLQDEGDYDASEQEYRAAIAMDAAVNGADTLDQAVFANNLASLLEMRGDLAGAEEGYRRSLELRRRHLEETAPAVVRARANLARLLMRTARVAQARPMLEAALDDWLALHGEDNPDTVITRISLAELELLDAHPDAAERALAGLAASPVLAESAPLRLRRDVVAAQLASARDGATADAVAQWRAVVATAAQDLGEMHVRTAQWRLDYARALLAAARIDDARMEIERAAPVLRRLLLPQTPALADLQGLERRTGLASG</sequence>
<dbReference type="PROSITE" id="PS00108">
    <property type="entry name" value="PROTEIN_KINASE_ST"/>
    <property type="match status" value="1"/>
</dbReference>
<evidence type="ECO:0000313" key="9">
    <source>
        <dbReference type="EMBL" id="MBS7457846.1"/>
    </source>
</evidence>
<dbReference type="PROSITE" id="PS00107">
    <property type="entry name" value="PROTEIN_KINASE_ATP"/>
    <property type="match status" value="1"/>
</dbReference>
<organism evidence="9 10">
    <name type="scientific">Coralloluteibacterium stylophorae</name>
    <dbReference type="NCBI Taxonomy" id="1776034"/>
    <lineage>
        <taxon>Bacteria</taxon>
        <taxon>Pseudomonadati</taxon>
        <taxon>Pseudomonadota</taxon>
        <taxon>Gammaproteobacteria</taxon>
        <taxon>Lysobacterales</taxon>
        <taxon>Lysobacteraceae</taxon>
        <taxon>Coralloluteibacterium</taxon>
    </lineage>
</organism>
<dbReference type="Gene3D" id="3.30.200.20">
    <property type="entry name" value="Phosphorylase Kinase, domain 1"/>
    <property type="match status" value="1"/>
</dbReference>
<dbReference type="InterPro" id="IPR011990">
    <property type="entry name" value="TPR-like_helical_dom_sf"/>
</dbReference>
<accession>A0AAP2G0Y1</accession>
<dbReference type="Pfam" id="PF00069">
    <property type="entry name" value="Pkinase"/>
    <property type="match status" value="1"/>
</dbReference>
<dbReference type="EMBL" id="JAGQFT020000007">
    <property type="protein sequence ID" value="MBS7457846.1"/>
    <property type="molecule type" value="Genomic_DNA"/>
</dbReference>
<dbReference type="Gene3D" id="1.25.40.10">
    <property type="entry name" value="Tetratricopeptide repeat domain"/>
    <property type="match status" value="2"/>
</dbReference>
<protein>
    <submittedName>
        <fullName evidence="9">Serine/threonine protein kinase</fullName>
    </submittedName>
</protein>
<feature type="repeat" description="TPR" evidence="5">
    <location>
        <begin position="523"/>
        <end position="556"/>
    </location>
</feature>
<feature type="binding site" evidence="6">
    <location>
        <position position="111"/>
    </location>
    <ligand>
        <name>ATP</name>
        <dbReference type="ChEBI" id="CHEBI:30616"/>
    </ligand>
</feature>
<keyword evidence="7" id="KW-1133">Transmembrane helix</keyword>
<proteinExistence type="predicted"/>
<evidence type="ECO:0000259" key="8">
    <source>
        <dbReference type="PROSITE" id="PS50011"/>
    </source>
</evidence>
<comment type="caution">
    <text evidence="9">The sequence shown here is derived from an EMBL/GenBank/DDBJ whole genome shotgun (WGS) entry which is preliminary data.</text>
</comment>
<dbReference type="InterPro" id="IPR011009">
    <property type="entry name" value="Kinase-like_dom_sf"/>
</dbReference>
<dbReference type="InterPro" id="IPR008271">
    <property type="entry name" value="Ser/Thr_kinase_AS"/>
</dbReference>
<keyword evidence="10" id="KW-1185">Reference proteome</keyword>
<dbReference type="SUPFAM" id="SSF56112">
    <property type="entry name" value="Protein kinase-like (PK-like)"/>
    <property type="match status" value="1"/>
</dbReference>
<dbReference type="InterPro" id="IPR000719">
    <property type="entry name" value="Prot_kinase_dom"/>
</dbReference>
<evidence type="ECO:0000256" key="4">
    <source>
        <dbReference type="ARBA" id="ARBA00022840"/>
    </source>
</evidence>
<dbReference type="GO" id="GO:0005524">
    <property type="term" value="F:ATP binding"/>
    <property type="evidence" value="ECO:0007669"/>
    <property type="project" value="UniProtKB-UniRule"/>
</dbReference>
<dbReference type="Pfam" id="PF13374">
    <property type="entry name" value="TPR_10"/>
    <property type="match status" value="1"/>
</dbReference>
<keyword evidence="7" id="KW-0812">Transmembrane</keyword>
<keyword evidence="2 6" id="KW-0547">Nucleotide-binding</keyword>
<dbReference type="AlphaFoldDB" id="A0AAP2G0Y1"/>
<dbReference type="Gene3D" id="1.10.510.10">
    <property type="entry name" value="Transferase(Phosphotransferase) domain 1"/>
    <property type="match status" value="1"/>
</dbReference>
<gene>
    <name evidence="9" type="ORF">KB893_011960</name>
</gene>
<dbReference type="Proteomes" id="UP000675747">
    <property type="component" value="Unassembled WGS sequence"/>
</dbReference>
<dbReference type="InterPro" id="IPR019734">
    <property type="entry name" value="TPR_rpt"/>
</dbReference>
<dbReference type="PANTHER" id="PTHR43289:SF34">
    <property type="entry name" value="SERINE_THREONINE-PROTEIN KINASE YBDM-RELATED"/>
    <property type="match status" value="1"/>
</dbReference>
<evidence type="ECO:0000256" key="7">
    <source>
        <dbReference type="SAM" id="Phobius"/>
    </source>
</evidence>
<dbReference type="InterPro" id="IPR017441">
    <property type="entry name" value="Protein_kinase_ATP_BS"/>
</dbReference>
<evidence type="ECO:0000313" key="10">
    <source>
        <dbReference type="Proteomes" id="UP000675747"/>
    </source>
</evidence>
<evidence type="ECO:0000256" key="2">
    <source>
        <dbReference type="ARBA" id="ARBA00022741"/>
    </source>
</evidence>
<dbReference type="Pfam" id="PF13424">
    <property type="entry name" value="TPR_12"/>
    <property type="match status" value="3"/>
</dbReference>
<keyword evidence="4 6" id="KW-0067">ATP-binding</keyword>
<keyword evidence="5" id="KW-0802">TPR repeat</keyword>
<keyword evidence="1" id="KW-0808">Transferase</keyword>
<dbReference type="SMART" id="SM00028">
    <property type="entry name" value="TPR"/>
    <property type="match status" value="6"/>
</dbReference>
<evidence type="ECO:0000256" key="5">
    <source>
        <dbReference type="PROSITE-ProRule" id="PRU00339"/>
    </source>
</evidence>
<dbReference type="SMART" id="SM00220">
    <property type="entry name" value="S_TKc"/>
    <property type="match status" value="1"/>
</dbReference>
<evidence type="ECO:0000256" key="3">
    <source>
        <dbReference type="ARBA" id="ARBA00022777"/>
    </source>
</evidence>
<reference evidence="9 10" key="1">
    <citation type="journal article" date="2021" name="Microbiol. Resour. Announc.">
        <title>Draft Genome Sequence of Coralloluteibacterium stylophorae LMG 29479T.</title>
        <authorList>
            <person name="Karlyshev A.V."/>
            <person name="Kudryashova E.B."/>
            <person name="Ariskina E.V."/>
            <person name="Conroy A.P."/>
            <person name="Abidueva E.Y."/>
        </authorList>
    </citation>
    <scope>NUCLEOTIDE SEQUENCE [LARGE SCALE GENOMIC DNA]</scope>
    <source>
        <strain evidence="9 10">LMG 29479</strain>
    </source>
</reference>
<dbReference type="CDD" id="cd14014">
    <property type="entry name" value="STKc_PknB_like"/>
    <property type="match status" value="1"/>
</dbReference>
<keyword evidence="9" id="KW-0723">Serine/threonine-protein kinase</keyword>
<name>A0AAP2G0Y1_9GAMM</name>
<evidence type="ECO:0000256" key="1">
    <source>
        <dbReference type="ARBA" id="ARBA00022679"/>
    </source>
</evidence>